<evidence type="ECO:0000256" key="1">
    <source>
        <dbReference type="SAM" id="Phobius"/>
    </source>
</evidence>
<sequence length="199" mass="21958">MDSTSTLQLIFYVVSPLATFLAVATAYLALSKQSRPLVLVYYEPADFGSAIDIVICNHGNGAARNIKFSEPIPVHCWGIEKPSDDISEDDFMSFIIPVLAPGKELRYDGGQYAGIISIIGDGKEISAKYKYKSPLKIQKEGIDVSILDIRHMKRMSARHSVRQNLSDAMTGTNDTIFARINKTLTTINQSLQAISKSKK</sequence>
<keyword evidence="1" id="KW-0812">Transmembrane</keyword>
<feature type="transmembrane region" description="Helical" evidence="1">
    <location>
        <begin position="6"/>
        <end position="30"/>
    </location>
</feature>
<evidence type="ECO:0000313" key="2">
    <source>
        <dbReference type="EMBL" id="KGM07583.1"/>
    </source>
</evidence>
<gene>
    <name evidence="2" type="ORF">LP43_1199</name>
</gene>
<dbReference type="Proteomes" id="UP000029999">
    <property type="component" value="Unassembled WGS sequence"/>
</dbReference>
<dbReference type="EMBL" id="JRQD01000002">
    <property type="protein sequence ID" value="KGM07583.1"/>
    <property type="molecule type" value="Genomic_DNA"/>
</dbReference>
<proteinExistence type="predicted"/>
<organism evidence="2 3">
    <name type="scientific">Methylophaga thiooxydans</name>
    <dbReference type="NCBI Taxonomy" id="392484"/>
    <lineage>
        <taxon>Bacteria</taxon>
        <taxon>Pseudomonadati</taxon>
        <taxon>Pseudomonadota</taxon>
        <taxon>Gammaproteobacteria</taxon>
        <taxon>Thiotrichales</taxon>
        <taxon>Piscirickettsiaceae</taxon>
        <taxon>Methylophaga</taxon>
    </lineage>
</organism>
<protein>
    <submittedName>
        <fullName evidence="2">Uncharacterized protein</fullName>
    </submittedName>
</protein>
<dbReference type="AlphaFoldDB" id="A0A0A0BGC6"/>
<evidence type="ECO:0000313" key="3">
    <source>
        <dbReference type="Proteomes" id="UP000029999"/>
    </source>
</evidence>
<name>A0A0A0BGC6_9GAMM</name>
<comment type="caution">
    <text evidence="2">The sequence shown here is derived from an EMBL/GenBank/DDBJ whole genome shotgun (WGS) entry which is preliminary data.</text>
</comment>
<keyword evidence="1" id="KW-0472">Membrane</keyword>
<reference evidence="2 3" key="1">
    <citation type="submission" date="2014-09" db="EMBL/GenBank/DDBJ databases">
        <authorList>
            <person name="Grob C."/>
            <person name="Taubert M."/>
            <person name="Howat A.M."/>
            <person name="Burns O.J."/>
            <person name="Dixon J.L."/>
            <person name="Chen Y."/>
            <person name="Murrell J.C."/>
        </authorList>
    </citation>
    <scope>NUCLEOTIDE SEQUENCE [LARGE SCALE GENOMIC DNA]</scope>
    <source>
        <strain evidence="2">L4</strain>
    </source>
</reference>
<keyword evidence="1" id="KW-1133">Transmembrane helix</keyword>
<accession>A0A0A0BGC6</accession>
<dbReference type="RefSeq" id="WP_036313020.1">
    <property type="nucleotide sequence ID" value="NZ_JRQD01000002.1"/>
</dbReference>